<gene>
    <name evidence="4" type="ORF">SAMN04488118_103208</name>
</gene>
<dbReference type="InterPro" id="IPR002173">
    <property type="entry name" value="Carboh/pur_kinase_PfkB_CS"/>
</dbReference>
<accession>A0A1G5Q8S8</accession>
<evidence type="ECO:0000313" key="5">
    <source>
        <dbReference type="Proteomes" id="UP000198767"/>
    </source>
</evidence>
<proteinExistence type="predicted"/>
<organism evidence="4 5">
    <name type="scientific">Epibacterium ulvae</name>
    <dbReference type="NCBI Taxonomy" id="1156985"/>
    <lineage>
        <taxon>Bacteria</taxon>
        <taxon>Pseudomonadati</taxon>
        <taxon>Pseudomonadota</taxon>
        <taxon>Alphaproteobacteria</taxon>
        <taxon>Rhodobacterales</taxon>
        <taxon>Roseobacteraceae</taxon>
        <taxon>Epibacterium</taxon>
    </lineage>
</organism>
<dbReference type="InterPro" id="IPR011611">
    <property type="entry name" value="PfkB_dom"/>
</dbReference>
<dbReference type="RefSeq" id="WP_090217288.1">
    <property type="nucleotide sequence ID" value="NZ_CANLDO010000003.1"/>
</dbReference>
<dbReference type="PANTHER" id="PTHR10584:SF166">
    <property type="entry name" value="RIBOKINASE"/>
    <property type="match status" value="1"/>
</dbReference>
<dbReference type="SUPFAM" id="SSF53613">
    <property type="entry name" value="Ribokinase-like"/>
    <property type="match status" value="1"/>
</dbReference>
<keyword evidence="1" id="KW-0808">Transferase</keyword>
<keyword evidence="2 4" id="KW-0418">Kinase</keyword>
<feature type="domain" description="Carbohydrate kinase PfkB" evidence="3">
    <location>
        <begin position="11"/>
        <end position="297"/>
    </location>
</feature>
<evidence type="ECO:0000259" key="3">
    <source>
        <dbReference type="Pfam" id="PF00294"/>
    </source>
</evidence>
<protein>
    <submittedName>
        <fullName evidence="4">Sugar or nucleoside kinase, ribokinase family</fullName>
    </submittedName>
</protein>
<dbReference type="STRING" id="1156985.SAMN04488118_103208"/>
<dbReference type="Proteomes" id="UP000198767">
    <property type="component" value="Unassembled WGS sequence"/>
</dbReference>
<dbReference type="Pfam" id="PF00294">
    <property type="entry name" value="PfkB"/>
    <property type="match status" value="1"/>
</dbReference>
<dbReference type="OrthoDB" id="7869371at2"/>
<dbReference type="EMBL" id="FMWG01000003">
    <property type="protein sequence ID" value="SCZ58062.1"/>
    <property type="molecule type" value="Genomic_DNA"/>
</dbReference>
<dbReference type="InterPro" id="IPR029056">
    <property type="entry name" value="Ribokinase-like"/>
</dbReference>
<dbReference type="Gene3D" id="3.40.1190.20">
    <property type="match status" value="1"/>
</dbReference>
<dbReference type="PANTHER" id="PTHR10584">
    <property type="entry name" value="SUGAR KINASE"/>
    <property type="match status" value="1"/>
</dbReference>
<evidence type="ECO:0000256" key="2">
    <source>
        <dbReference type="ARBA" id="ARBA00022777"/>
    </source>
</evidence>
<sequence length="302" mass="31751">MTEVNSQDTPQILCIGSVLWDIVGRCDSEMRFGNDMPGRIRRLPGGVAMNIAMTLARFGMKPALLSAIGRDPEGDELVQASKQLGLNTDYIYRSDDLPTDRYMAVEGANGLIAAIADAHSLEAAGNKILRALEDGTLGTQDQPFKGLMALDGNLTLSLLDHIATNPAFAKSDLRVAPASPGKAERLRPFLTHTRGTLYVNLEEAGLLCQESFADSEAAATGLLNRGAARVLVTDGGRSATEATESGSVTLEPPTVTVARVTGAGDTFMAAHIAADARGEDRKTALNAALNAAATYVSGEPPL</sequence>
<keyword evidence="5" id="KW-1185">Reference proteome</keyword>
<evidence type="ECO:0000256" key="1">
    <source>
        <dbReference type="ARBA" id="ARBA00022679"/>
    </source>
</evidence>
<reference evidence="4 5" key="1">
    <citation type="submission" date="2016-10" db="EMBL/GenBank/DDBJ databases">
        <authorList>
            <person name="de Groot N.N."/>
        </authorList>
    </citation>
    <scope>NUCLEOTIDE SEQUENCE [LARGE SCALE GENOMIC DNA]</scope>
    <source>
        <strain evidence="4 5">U95</strain>
    </source>
</reference>
<dbReference type="GO" id="GO:0016301">
    <property type="term" value="F:kinase activity"/>
    <property type="evidence" value="ECO:0007669"/>
    <property type="project" value="UniProtKB-KW"/>
</dbReference>
<name>A0A1G5Q8S8_9RHOB</name>
<evidence type="ECO:0000313" key="4">
    <source>
        <dbReference type="EMBL" id="SCZ58062.1"/>
    </source>
</evidence>
<dbReference type="PROSITE" id="PS00583">
    <property type="entry name" value="PFKB_KINASES_1"/>
    <property type="match status" value="1"/>
</dbReference>
<dbReference type="AlphaFoldDB" id="A0A1G5Q8S8"/>